<dbReference type="EMBL" id="BJWK01000005">
    <property type="protein sequence ID" value="GEM08339.1"/>
    <property type="molecule type" value="Genomic_DNA"/>
</dbReference>
<feature type="region of interest" description="Disordered" evidence="1">
    <location>
        <begin position="1"/>
        <end position="139"/>
    </location>
</feature>
<protein>
    <submittedName>
        <fullName evidence="2">Uncharacterized protein</fullName>
    </submittedName>
</protein>
<dbReference type="AlphaFoldDB" id="A0A511KD77"/>
<dbReference type="Proteomes" id="UP000321518">
    <property type="component" value="Unassembled WGS sequence"/>
</dbReference>
<dbReference type="OrthoDB" id="2525779at2759"/>
<evidence type="ECO:0000313" key="3">
    <source>
        <dbReference type="Proteomes" id="UP000321518"/>
    </source>
</evidence>
<evidence type="ECO:0000256" key="1">
    <source>
        <dbReference type="SAM" id="MobiDB-lite"/>
    </source>
</evidence>
<feature type="compositionally biased region" description="Basic and acidic residues" evidence="1">
    <location>
        <begin position="59"/>
        <end position="69"/>
    </location>
</feature>
<gene>
    <name evidence="2" type="ORF">Rt10032_c05g2356</name>
</gene>
<evidence type="ECO:0000313" key="2">
    <source>
        <dbReference type="EMBL" id="GEM08339.1"/>
    </source>
</evidence>
<feature type="compositionally biased region" description="Basic and acidic residues" evidence="1">
    <location>
        <begin position="86"/>
        <end position="115"/>
    </location>
</feature>
<sequence>MSFQTASTNTAKSASAFSGSTREDGIDGNTSTGVRGGPVEEATTAHEMGITMGNAARIRTTERESDHTEPNVLPGEAMSTAGPGGDYRHREAQSHEMRGLKQRLENNQEREDREAAGYGEPINRNRLPIDRSHPTSSIN</sequence>
<comment type="caution">
    <text evidence="2">The sequence shown here is derived from an EMBL/GenBank/DDBJ whole genome shotgun (WGS) entry which is preliminary data.</text>
</comment>
<accession>A0A511KD77</accession>
<name>A0A511KD77_RHOTO</name>
<reference evidence="2 3" key="1">
    <citation type="submission" date="2019-07" db="EMBL/GenBank/DDBJ databases">
        <title>Rhodotorula toruloides NBRC10032 genome sequencing.</title>
        <authorList>
            <person name="Shida Y."/>
            <person name="Takaku H."/>
            <person name="Ogasawara W."/>
            <person name="Mori K."/>
        </authorList>
    </citation>
    <scope>NUCLEOTIDE SEQUENCE [LARGE SCALE GENOMIC DNA]</scope>
    <source>
        <strain evidence="2 3">NBRC10032</strain>
    </source>
</reference>
<feature type="compositionally biased region" description="Low complexity" evidence="1">
    <location>
        <begin position="1"/>
        <end position="18"/>
    </location>
</feature>
<organism evidence="2 3">
    <name type="scientific">Rhodotorula toruloides</name>
    <name type="common">Yeast</name>
    <name type="synonym">Rhodosporidium toruloides</name>
    <dbReference type="NCBI Taxonomy" id="5286"/>
    <lineage>
        <taxon>Eukaryota</taxon>
        <taxon>Fungi</taxon>
        <taxon>Dikarya</taxon>
        <taxon>Basidiomycota</taxon>
        <taxon>Pucciniomycotina</taxon>
        <taxon>Microbotryomycetes</taxon>
        <taxon>Sporidiobolales</taxon>
        <taxon>Sporidiobolaceae</taxon>
        <taxon>Rhodotorula</taxon>
    </lineage>
</organism>
<proteinExistence type="predicted"/>